<dbReference type="EMBL" id="JAHWLI010000067">
    <property type="protein sequence ID" value="MBW3118209.1"/>
    <property type="molecule type" value="Genomic_DNA"/>
</dbReference>
<dbReference type="RefSeq" id="WP_036959221.1">
    <property type="nucleotide sequence ID" value="NZ_AP022371.1"/>
</dbReference>
<evidence type="ECO:0000313" key="6">
    <source>
        <dbReference type="EMBL" id="OZS72080.1"/>
    </source>
</evidence>
<dbReference type="Gene3D" id="1.10.10.10">
    <property type="entry name" value="Winged helix-like DNA-binding domain superfamily/Winged helix DNA-binding domain"/>
    <property type="match status" value="1"/>
</dbReference>
<accession>A0A2A5PZV2</accession>
<gene>
    <name evidence="6" type="primary">dprA</name>
    <name evidence="6" type="ORF">CHI95_23605</name>
    <name evidence="5" type="ORF">KYI77_17325</name>
</gene>
<dbReference type="InterPro" id="IPR003488">
    <property type="entry name" value="DprA"/>
</dbReference>
<dbReference type="InterPro" id="IPR057666">
    <property type="entry name" value="DrpA_SLOG"/>
</dbReference>
<dbReference type="InterPro" id="IPR057338">
    <property type="entry name" value="DprA_SAM"/>
</dbReference>
<evidence type="ECO:0000256" key="1">
    <source>
        <dbReference type="ARBA" id="ARBA00006525"/>
    </source>
</evidence>
<evidence type="ECO:0000313" key="5">
    <source>
        <dbReference type="EMBL" id="MBW3118209.1"/>
    </source>
</evidence>
<dbReference type="Proteomes" id="UP001155882">
    <property type="component" value="Unassembled WGS sequence"/>
</dbReference>
<feature type="domain" description="Smf/DprA SLOG" evidence="2">
    <location>
        <begin position="73"/>
        <end position="282"/>
    </location>
</feature>
<evidence type="ECO:0000259" key="4">
    <source>
        <dbReference type="Pfam" id="PF25317"/>
    </source>
</evidence>
<proteinExistence type="inferred from homology"/>
<dbReference type="Pfam" id="PF17782">
    <property type="entry name" value="WHD_DprA"/>
    <property type="match status" value="1"/>
</dbReference>
<dbReference type="PANTHER" id="PTHR43022">
    <property type="entry name" value="PROTEIN SMF"/>
    <property type="match status" value="1"/>
</dbReference>
<dbReference type="SUPFAM" id="SSF102405">
    <property type="entry name" value="MCP/YpsA-like"/>
    <property type="match status" value="1"/>
</dbReference>
<name>A0A2A5PZV2_PRORE</name>
<dbReference type="AlphaFoldDB" id="A0A2A5PZV2"/>
<dbReference type="InterPro" id="IPR036388">
    <property type="entry name" value="WH-like_DNA-bd_sf"/>
</dbReference>
<reference evidence="6 7" key="1">
    <citation type="submission" date="2017-07" db="EMBL/GenBank/DDBJ databases">
        <title>blaIMP-27 on transferable plasmids in Proteus mirabilis and Providencia rettgeri.</title>
        <authorList>
            <person name="Potter R."/>
        </authorList>
    </citation>
    <scope>NUCLEOTIDE SEQUENCE [LARGE SCALE GENOMIC DNA]</scope>
    <source>
        <strain evidence="6 7">PR1</strain>
    </source>
</reference>
<reference evidence="5" key="2">
    <citation type="submission" date="2021-07" db="EMBL/GenBank/DDBJ databases">
        <authorList>
            <person name="Stanton E."/>
        </authorList>
    </citation>
    <scope>NUCLEOTIDE SEQUENCE</scope>
    <source>
        <strain evidence="5">2021EL-01139</strain>
    </source>
</reference>
<dbReference type="STRING" id="587.RB151_042470"/>
<evidence type="ECO:0000259" key="2">
    <source>
        <dbReference type="Pfam" id="PF02481"/>
    </source>
</evidence>
<dbReference type="Pfam" id="PF02481">
    <property type="entry name" value="DNA_processg_A"/>
    <property type="match status" value="1"/>
</dbReference>
<evidence type="ECO:0000313" key="7">
    <source>
        <dbReference type="Proteomes" id="UP000216001"/>
    </source>
</evidence>
<evidence type="ECO:0000259" key="3">
    <source>
        <dbReference type="Pfam" id="PF17782"/>
    </source>
</evidence>
<feature type="domain" description="Smf/DprA SAM" evidence="4">
    <location>
        <begin position="1"/>
        <end position="64"/>
    </location>
</feature>
<dbReference type="Pfam" id="PF25317">
    <property type="entry name" value="SAM_SMF"/>
    <property type="match status" value="1"/>
</dbReference>
<dbReference type="Proteomes" id="UP000216001">
    <property type="component" value="Unassembled WGS sequence"/>
</dbReference>
<comment type="similarity">
    <text evidence="1">Belongs to the DprA/Smf family.</text>
</comment>
<dbReference type="PANTHER" id="PTHR43022:SF1">
    <property type="entry name" value="PROTEIN SMF"/>
    <property type="match status" value="1"/>
</dbReference>
<comment type="caution">
    <text evidence="6">The sequence shown here is derived from an EMBL/GenBank/DDBJ whole genome shotgun (WGS) entry which is preliminary data.</text>
</comment>
<sequence>MNIQEIWLRMSQVKRLLPLNAVRIINELKQLNKISYQTLHHHGLNEIQQLQFMNVSMHRLEKVQAWLSNKHHQMITFCDSHYPFLLKQIYRPPLLLFVVGKSELLVTPQIAVVGSRRASEYGRIWTNLFVKSFVHHGITITSGLALGIDGISHKAALDNRGETIAVLGSGLANIYPRQHTELAEKIKNYGALISEYWPDAPPLPKQFPKRNRIISGLSKAVIVIEAGMKSGSLITARYALEQNRDLFTLPAPLGNSAFHGNHWLLQQGAYLLAEPEDVLQHIGDGLNWIQTELPIEQAPLEFNVVENKILGMVGYQATPVDVIAEQTQIPVTQIITILTEMEINGVVSSGAGGYTRVT</sequence>
<dbReference type="GO" id="GO:0009294">
    <property type="term" value="P:DNA-mediated transformation"/>
    <property type="evidence" value="ECO:0007669"/>
    <property type="project" value="InterPro"/>
</dbReference>
<dbReference type="EMBL" id="NOWC01000046">
    <property type="protein sequence ID" value="OZS72080.1"/>
    <property type="molecule type" value="Genomic_DNA"/>
</dbReference>
<dbReference type="Gene3D" id="3.40.50.450">
    <property type="match status" value="1"/>
</dbReference>
<feature type="domain" description="DprA winged helix" evidence="3">
    <location>
        <begin position="305"/>
        <end position="353"/>
    </location>
</feature>
<organism evidence="6 7">
    <name type="scientific">Providencia rettgeri</name>
    <dbReference type="NCBI Taxonomy" id="587"/>
    <lineage>
        <taxon>Bacteria</taxon>
        <taxon>Pseudomonadati</taxon>
        <taxon>Pseudomonadota</taxon>
        <taxon>Gammaproteobacteria</taxon>
        <taxon>Enterobacterales</taxon>
        <taxon>Morganellaceae</taxon>
        <taxon>Providencia</taxon>
    </lineage>
</organism>
<dbReference type="NCBIfam" id="TIGR00732">
    <property type="entry name" value="dprA"/>
    <property type="match status" value="1"/>
</dbReference>
<protein>
    <submittedName>
        <fullName evidence="5">DNA-processing protein DprA</fullName>
    </submittedName>
    <submittedName>
        <fullName evidence="6">DNA-protecting protein DprA</fullName>
    </submittedName>
</protein>
<dbReference type="InterPro" id="IPR041614">
    <property type="entry name" value="DprA_WH"/>
</dbReference>